<comment type="caution">
    <text evidence="3">The sequence shown here is derived from an EMBL/GenBank/DDBJ whole genome shotgun (WGS) entry which is preliminary data.</text>
</comment>
<organism evidence="3 4">
    <name type="scientific">Primorskyibacter flagellatus</name>
    <dbReference type="NCBI Taxonomy" id="1387277"/>
    <lineage>
        <taxon>Bacteria</taxon>
        <taxon>Pseudomonadati</taxon>
        <taxon>Pseudomonadota</taxon>
        <taxon>Alphaproteobacteria</taxon>
        <taxon>Rhodobacterales</taxon>
        <taxon>Roseobacteraceae</taxon>
        <taxon>Primorskyibacter</taxon>
    </lineage>
</organism>
<evidence type="ECO:0000313" key="4">
    <source>
        <dbReference type="Proteomes" id="UP000612855"/>
    </source>
</evidence>
<feature type="compositionally biased region" description="Acidic residues" evidence="1">
    <location>
        <begin position="168"/>
        <end position="179"/>
    </location>
</feature>
<feature type="transmembrane region" description="Helical" evidence="2">
    <location>
        <begin position="62"/>
        <end position="85"/>
    </location>
</feature>
<sequence>MTDRNDPRPTPIGIYQKAPRDPLSSAEVIAIVVSVLWLVGSSVFFVVMSGSEAEVQGTYDPLTFVMVLLAVFLPVAMFWVAATAVRSSRVIRQESRRLQAAIDAIRESYLAEVQRGNGTKPDASITQKLDEIAAAQRKTETALATFHTTRTIEAAKRTPETPAPVAEEQGDLPLDDEPDQPATPLGRATFLRALNFPETAEDEEGFSALRQALRDRPTSNLIQAAQDVLTLLAQDGIYMDDLRPDMSRPELWRRFAQGERGRTVAALGGIRDRSSLALTAGRMRQDPVFRDAAHHFLRRFDQMVVEFEKTASDQDLTALAETRTARAFMLLGRVAGTFT</sequence>
<gene>
    <name evidence="3" type="ORF">GCM10011360_30650</name>
</gene>
<evidence type="ECO:0000256" key="1">
    <source>
        <dbReference type="SAM" id="MobiDB-lite"/>
    </source>
</evidence>
<keyword evidence="2" id="KW-1133">Transmembrane helix</keyword>
<feature type="transmembrane region" description="Helical" evidence="2">
    <location>
        <begin position="28"/>
        <end position="50"/>
    </location>
</feature>
<evidence type="ECO:0000256" key="2">
    <source>
        <dbReference type="SAM" id="Phobius"/>
    </source>
</evidence>
<keyword evidence="2" id="KW-0812">Transmembrane</keyword>
<name>A0A917EGL9_9RHOB</name>
<dbReference type="AlphaFoldDB" id="A0A917EGL9"/>
<reference evidence="4" key="1">
    <citation type="journal article" date="2019" name="Int. J. Syst. Evol. Microbiol.">
        <title>The Global Catalogue of Microorganisms (GCM) 10K type strain sequencing project: providing services to taxonomists for standard genome sequencing and annotation.</title>
        <authorList>
            <consortium name="The Broad Institute Genomics Platform"/>
            <consortium name="The Broad Institute Genome Sequencing Center for Infectious Disease"/>
            <person name="Wu L."/>
            <person name="Ma J."/>
        </authorList>
    </citation>
    <scope>NUCLEOTIDE SEQUENCE [LARGE SCALE GENOMIC DNA]</scope>
    <source>
        <strain evidence="4">CGMCC 1.12664</strain>
    </source>
</reference>
<dbReference type="EMBL" id="BMFJ01000002">
    <property type="protein sequence ID" value="GGE40990.1"/>
    <property type="molecule type" value="Genomic_DNA"/>
</dbReference>
<proteinExistence type="predicted"/>
<protein>
    <submittedName>
        <fullName evidence="3">Uncharacterized protein</fullName>
    </submittedName>
</protein>
<keyword evidence="4" id="KW-1185">Reference proteome</keyword>
<accession>A0A917EGL9</accession>
<evidence type="ECO:0000313" key="3">
    <source>
        <dbReference type="EMBL" id="GGE40990.1"/>
    </source>
</evidence>
<dbReference type="Proteomes" id="UP000612855">
    <property type="component" value="Unassembled WGS sequence"/>
</dbReference>
<feature type="region of interest" description="Disordered" evidence="1">
    <location>
        <begin position="156"/>
        <end position="184"/>
    </location>
</feature>
<keyword evidence="2" id="KW-0472">Membrane</keyword>
<dbReference type="RefSeq" id="WP_188478711.1">
    <property type="nucleotide sequence ID" value="NZ_BMFJ01000002.1"/>
</dbReference>